<organism evidence="1 2">
    <name type="scientific">Dyella lipolytica</name>
    <dbReference type="NCBI Taxonomy" id="1867835"/>
    <lineage>
        <taxon>Bacteria</taxon>
        <taxon>Pseudomonadati</taxon>
        <taxon>Pseudomonadota</taxon>
        <taxon>Gammaproteobacteria</taxon>
        <taxon>Lysobacterales</taxon>
        <taxon>Rhodanobacteraceae</taxon>
        <taxon>Dyella</taxon>
    </lineage>
</organism>
<keyword evidence="2" id="KW-1185">Reference proteome</keyword>
<gene>
    <name evidence="1" type="ORF">ISP13_10405</name>
</gene>
<evidence type="ECO:0000313" key="2">
    <source>
        <dbReference type="Proteomes" id="UP001620405"/>
    </source>
</evidence>
<accession>A0ABW8IVE1</accession>
<dbReference type="RefSeq" id="WP_284400977.1">
    <property type="nucleotide sequence ID" value="NZ_BSNQ01000009.1"/>
</dbReference>
<reference evidence="1 2" key="1">
    <citation type="submission" date="2020-10" db="EMBL/GenBank/DDBJ databases">
        <title>Phylogeny of dyella-like bacteria.</title>
        <authorList>
            <person name="Fu J."/>
        </authorList>
    </citation>
    <scope>NUCLEOTIDE SEQUENCE [LARGE SCALE GENOMIC DNA]</scope>
    <source>
        <strain evidence="1 2">DHOB07</strain>
    </source>
</reference>
<dbReference type="Proteomes" id="UP001620405">
    <property type="component" value="Unassembled WGS sequence"/>
</dbReference>
<name>A0ABW8IVE1_9GAMM</name>
<sequence>MPNEVRSLRDFMLTMIELLDMLDRCQEVLFRASFRRHLASVLHDAMKRIEELSGREEIRSPEGFESMYLAGLTGDHLAIKLDSFESSLLSFRDTASDDRLEEVLSKGSTILGSLAGAIPGFGSFAQELIDFLLKELRRRLFGRRYR</sequence>
<evidence type="ECO:0000313" key="1">
    <source>
        <dbReference type="EMBL" id="MFK2873943.1"/>
    </source>
</evidence>
<protein>
    <submittedName>
        <fullName evidence="1">Uncharacterized protein</fullName>
    </submittedName>
</protein>
<proteinExistence type="predicted"/>
<comment type="caution">
    <text evidence="1">The sequence shown here is derived from an EMBL/GenBank/DDBJ whole genome shotgun (WGS) entry which is preliminary data.</text>
</comment>
<dbReference type="EMBL" id="JADIKG010000012">
    <property type="protein sequence ID" value="MFK2873943.1"/>
    <property type="molecule type" value="Genomic_DNA"/>
</dbReference>